<evidence type="ECO:0000256" key="5">
    <source>
        <dbReference type="ARBA" id="ARBA00022679"/>
    </source>
</evidence>
<dbReference type="Gene3D" id="3.60.140.10">
    <property type="entry name" value="CNF1/YfiH-like putative cysteine hydrolases"/>
    <property type="match status" value="1"/>
</dbReference>
<dbReference type="InterPro" id="IPR011324">
    <property type="entry name" value="Cytotoxic_necrot_fac-like_cat"/>
</dbReference>
<evidence type="ECO:0000256" key="4">
    <source>
        <dbReference type="ARBA" id="ARBA00007353"/>
    </source>
</evidence>
<proteinExistence type="inferred from homology"/>
<evidence type="ECO:0000256" key="3">
    <source>
        <dbReference type="ARBA" id="ARBA00003215"/>
    </source>
</evidence>
<comment type="catalytic activity">
    <reaction evidence="10">
        <text>adenosine + phosphate = alpha-D-ribose 1-phosphate + adenine</text>
        <dbReference type="Rhea" id="RHEA:27642"/>
        <dbReference type="ChEBI" id="CHEBI:16335"/>
        <dbReference type="ChEBI" id="CHEBI:16708"/>
        <dbReference type="ChEBI" id="CHEBI:43474"/>
        <dbReference type="ChEBI" id="CHEBI:57720"/>
        <dbReference type="EC" id="2.4.2.1"/>
    </reaction>
    <physiologicalReaction direction="left-to-right" evidence="10">
        <dbReference type="Rhea" id="RHEA:27643"/>
    </physiologicalReaction>
</comment>
<sequence>MDPFKLESNEYFVLEDWVQRFPNLSVGFTTKNGGKSSGDFTSLNVGFHVNDCQQTVNENRLLLAEKLDFPLPDWVGAQQTHETVVKKVTKADKGNGASSYENAFKHTDGFFTYEKGILLTLCYADCVPLYFLHPESGAIGIAHAGWKGTVNGIAEEMIRVFQSEGINSNDIFVAIGPSICENCYIVDDRVIKLVQNKLEDVESKPYNLISDHQYQLNLKECNKEILLRAGVQKEHILITNLCTSCHKEHFFSHRRDQGKTGRMMSFIGWKEAIL</sequence>
<evidence type="ECO:0000256" key="10">
    <source>
        <dbReference type="ARBA" id="ARBA00048968"/>
    </source>
</evidence>
<evidence type="ECO:0000256" key="12">
    <source>
        <dbReference type="RuleBase" id="RU361274"/>
    </source>
</evidence>
<dbReference type="InterPro" id="IPR003730">
    <property type="entry name" value="Cu_polyphenol_OxRdtase"/>
</dbReference>
<evidence type="ECO:0000256" key="11">
    <source>
        <dbReference type="ARBA" id="ARBA00049893"/>
    </source>
</evidence>
<evidence type="ECO:0000256" key="7">
    <source>
        <dbReference type="ARBA" id="ARBA00022801"/>
    </source>
</evidence>
<dbReference type="PANTHER" id="PTHR30616:SF2">
    <property type="entry name" value="PURINE NUCLEOSIDE PHOSPHORYLASE LACC1"/>
    <property type="match status" value="1"/>
</dbReference>
<evidence type="ECO:0000256" key="9">
    <source>
        <dbReference type="ARBA" id="ARBA00047989"/>
    </source>
</evidence>
<accession>A0ABZ2CMV8</accession>
<evidence type="ECO:0000256" key="8">
    <source>
        <dbReference type="ARBA" id="ARBA00022833"/>
    </source>
</evidence>
<evidence type="ECO:0000313" key="14">
    <source>
        <dbReference type="Proteomes" id="UP001357223"/>
    </source>
</evidence>
<comment type="cofactor">
    <cofactor evidence="2">
        <name>Zn(2+)</name>
        <dbReference type="ChEBI" id="CHEBI:29105"/>
    </cofactor>
</comment>
<comment type="catalytic activity">
    <reaction evidence="11">
        <text>S-methyl-5'-thioadenosine + phosphate = 5-(methylsulfanyl)-alpha-D-ribose 1-phosphate + adenine</text>
        <dbReference type="Rhea" id="RHEA:11852"/>
        <dbReference type="ChEBI" id="CHEBI:16708"/>
        <dbReference type="ChEBI" id="CHEBI:17509"/>
        <dbReference type="ChEBI" id="CHEBI:43474"/>
        <dbReference type="ChEBI" id="CHEBI:58533"/>
        <dbReference type="EC" id="2.4.2.28"/>
    </reaction>
    <physiologicalReaction direction="left-to-right" evidence="11">
        <dbReference type="Rhea" id="RHEA:11853"/>
    </physiologicalReaction>
</comment>
<comment type="function">
    <text evidence="3">Purine nucleoside enzyme that catalyzes the phosphorolysis of adenosine and inosine nucleosides, yielding D-ribose 1-phosphate and the respective free bases, adenine and hypoxanthine. Also catalyzes the phosphorolysis of S-methyl-5'-thioadenosine into adenine and S-methyl-5-thio-alpha-D-ribose 1-phosphate. Also has adenosine deaminase activity.</text>
</comment>
<protein>
    <recommendedName>
        <fullName evidence="12">Purine nucleoside phosphorylase</fullName>
    </recommendedName>
</protein>
<evidence type="ECO:0000256" key="2">
    <source>
        <dbReference type="ARBA" id="ARBA00001947"/>
    </source>
</evidence>
<dbReference type="NCBIfam" id="TIGR00726">
    <property type="entry name" value="peptidoglycan editing factor PgeF"/>
    <property type="match status" value="1"/>
</dbReference>
<dbReference type="RefSeq" id="WP_338451978.1">
    <property type="nucleotide sequence ID" value="NZ_CP137640.1"/>
</dbReference>
<keyword evidence="6" id="KW-0479">Metal-binding</keyword>
<dbReference type="InterPro" id="IPR038371">
    <property type="entry name" value="Cu_polyphenol_OxRdtase_sf"/>
</dbReference>
<dbReference type="PANTHER" id="PTHR30616">
    <property type="entry name" value="UNCHARACTERIZED PROTEIN YFIH"/>
    <property type="match status" value="1"/>
</dbReference>
<dbReference type="EMBL" id="CP137640">
    <property type="protein sequence ID" value="WVX83088.1"/>
    <property type="molecule type" value="Genomic_DNA"/>
</dbReference>
<evidence type="ECO:0000313" key="13">
    <source>
        <dbReference type="EMBL" id="WVX83088.1"/>
    </source>
</evidence>
<comment type="similarity">
    <text evidence="4 12">Belongs to the purine nucleoside phosphorylase YfiH/LACC1 family.</text>
</comment>
<dbReference type="Pfam" id="PF02578">
    <property type="entry name" value="Cu-oxidase_4"/>
    <property type="match status" value="1"/>
</dbReference>
<keyword evidence="7" id="KW-0378">Hydrolase</keyword>
<evidence type="ECO:0000256" key="1">
    <source>
        <dbReference type="ARBA" id="ARBA00000553"/>
    </source>
</evidence>
<keyword evidence="5" id="KW-0808">Transferase</keyword>
<evidence type="ECO:0000256" key="6">
    <source>
        <dbReference type="ARBA" id="ARBA00022723"/>
    </source>
</evidence>
<name>A0ABZ2CMV8_9BACI</name>
<keyword evidence="8" id="KW-0862">Zinc</keyword>
<comment type="catalytic activity">
    <reaction evidence="9">
        <text>adenosine + H2O + H(+) = inosine + NH4(+)</text>
        <dbReference type="Rhea" id="RHEA:24408"/>
        <dbReference type="ChEBI" id="CHEBI:15377"/>
        <dbReference type="ChEBI" id="CHEBI:15378"/>
        <dbReference type="ChEBI" id="CHEBI:16335"/>
        <dbReference type="ChEBI" id="CHEBI:17596"/>
        <dbReference type="ChEBI" id="CHEBI:28938"/>
        <dbReference type="EC" id="3.5.4.4"/>
    </reaction>
    <physiologicalReaction direction="left-to-right" evidence="9">
        <dbReference type="Rhea" id="RHEA:24409"/>
    </physiologicalReaction>
</comment>
<dbReference type="Proteomes" id="UP001357223">
    <property type="component" value="Chromosome"/>
</dbReference>
<comment type="catalytic activity">
    <reaction evidence="1">
        <text>inosine + phosphate = alpha-D-ribose 1-phosphate + hypoxanthine</text>
        <dbReference type="Rhea" id="RHEA:27646"/>
        <dbReference type="ChEBI" id="CHEBI:17368"/>
        <dbReference type="ChEBI" id="CHEBI:17596"/>
        <dbReference type="ChEBI" id="CHEBI:43474"/>
        <dbReference type="ChEBI" id="CHEBI:57720"/>
        <dbReference type="EC" id="2.4.2.1"/>
    </reaction>
    <physiologicalReaction direction="left-to-right" evidence="1">
        <dbReference type="Rhea" id="RHEA:27647"/>
    </physiologicalReaction>
</comment>
<organism evidence="13 14">
    <name type="scientific">Niallia oryzisoli</name>
    <dbReference type="NCBI Taxonomy" id="1737571"/>
    <lineage>
        <taxon>Bacteria</taxon>
        <taxon>Bacillati</taxon>
        <taxon>Bacillota</taxon>
        <taxon>Bacilli</taxon>
        <taxon>Bacillales</taxon>
        <taxon>Bacillaceae</taxon>
        <taxon>Niallia</taxon>
    </lineage>
</organism>
<gene>
    <name evidence="13" type="primary">pgeF</name>
    <name evidence="13" type="ORF">R4Z09_08935</name>
</gene>
<dbReference type="SUPFAM" id="SSF64438">
    <property type="entry name" value="CNF1/YfiH-like putative cysteine hydrolases"/>
    <property type="match status" value="1"/>
</dbReference>
<dbReference type="CDD" id="cd16833">
    <property type="entry name" value="YfiH"/>
    <property type="match status" value="1"/>
</dbReference>
<keyword evidence="14" id="KW-1185">Reference proteome</keyword>
<reference evidence="13 14" key="1">
    <citation type="submission" date="2023-10" db="EMBL/GenBank/DDBJ databases">
        <title>Niallia locisalis sp.nov. isolated from a salt pond sample.</title>
        <authorList>
            <person name="Li X.-J."/>
            <person name="Dong L."/>
        </authorList>
    </citation>
    <scope>NUCLEOTIDE SEQUENCE [LARGE SCALE GENOMIC DNA]</scope>
    <source>
        <strain evidence="13 14">DSM 29761</strain>
    </source>
</reference>